<comment type="similarity">
    <text evidence="6">Belongs to the sodium:neurotransmitter symporter (SNF) (TC 2.A.22) family.</text>
</comment>
<evidence type="ECO:0000256" key="5">
    <source>
        <dbReference type="ARBA" id="ARBA00023136"/>
    </source>
</evidence>
<evidence type="ECO:0000313" key="8">
    <source>
        <dbReference type="EMBL" id="RNL21671.1"/>
    </source>
</evidence>
<dbReference type="PROSITE" id="PS00610">
    <property type="entry name" value="NA_NEUROTRAN_SYMP_1"/>
    <property type="match status" value="1"/>
</dbReference>
<dbReference type="PRINTS" id="PR00176">
    <property type="entry name" value="NANEUSMPORT"/>
</dbReference>
<evidence type="ECO:0000256" key="2">
    <source>
        <dbReference type="ARBA" id="ARBA00022448"/>
    </source>
</evidence>
<keyword evidence="5 7" id="KW-0472">Membrane</keyword>
<sequence length="474" mass="51395">MADTTSVKPAGGEQKREHFASRLGFILVAAGCAIGLGNVWRFPYIAGEYGGGAFVLLYLIFLVILGLPVMVMEFAVGRASQKSCAQAFDVLEPKRRFHWFSWWGYIGCMILMMFYTTVAGWMLAYVPKMASGMFDAGTAEVTGAAFSSMLANPSELLGWMLAAVVIGFLVCSLGLQKGVERITKWMMAILFVAMIALCIRSVTLPGAAEGLEFYLIPDFSRMFAGGWATFGEAVYAAMGQAFFSLSLGIAAMEIFGSKIGRERSLTGEAVNVTLLNTLVAILAGLIIFPACFAYNVTPDSGPSLVFVTLPVVFGQMPLGNVWGALFFVFMSFAALSTVIAVFENLISFTMDKWAIDRKRAVAINAVLVVVLSLPCVFGFNVLSGVAVPGIGDIQSIEDFIVSNNMLPLGALIFVLFCTQRFGWGWKSFLAEADAGEGMKFPAWSRLWVKWGIPVLIVIIFIMGYAPKVALWLGL</sequence>
<feature type="transmembrane region" description="Helical" evidence="7">
    <location>
        <begin position="405"/>
        <end position="425"/>
    </location>
</feature>
<proteinExistence type="inferred from homology"/>
<accession>A0A3N0AIP7</accession>
<feature type="transmembrane region" description="Helical" evidence="7">
    <location>
        <begin position="362"/>
        <end position="385"/>
    </location>
</feature>
<feature type="transmembrane region" description="Helical" evidence="7">
    <location>
        <begin position="102"/>
        <end position="124"/>
    </location>
</feature>
<feature type="transmembrane region" description="Helical" evidence="7">
    <location>
        <begin position="321"/>
        <end position="342"/>
    </location>
</feature>
<feature type="transmembrane region" description="Helical" evidence="7">
    <location>
        <begin position="272"/>
        <end position="296"/>
    </location>
</feature>
<keyword evidence="3 6" id="KW-0812">Transmembrane</keyword>
<gene>
    <name evidence="8" type="ORF">DMP07_02255</name>
</gene>
<keyword evidence="6" id="KW-0769">Symport</keyword>
<keyword evidence="2 6" id="KW-0813">Transport</keyword>
<dbReference type="PANTHER" id="PTHR42948">
    <property type="entry name" value="TRANSPORTER"/>
    <property type="match status" value="1"/>
</dbReference>
<comment type="caution">
    <text evidence="8">The sequence shown here is derived from an EMBL/GenBank/DDBJ whole genome shotgun (WGS) entry which is preliminary data.</text>
</comment>
<feature type="transmembrane region" description="Helical" evidence="7">
    <location>
        <begin position="23"/>
        <end position="40"/>
    </location>
</feature>
<feature type="transmembrane region" description="Helical" evidence="7">
    <location>
        <begin position="187"/>
        <end position="207"/>
    </location>
</feature>
<organism evidence="8 9">
    <name type="scientific">Slackia faecicanis</name>
    <dbReference type="NCBI Taxonomy" id="255723"/>
    <lineage>
        <taxon>Bacteria</taxon>
        <taxon>Bacillati</taxon>
        <taxon>Actinomycetota</taxon>
        <taxon>Coriobacteriia</taxon>
        <taxon>Eggerthellales</taxon>
        <taxon>Eggerthellaceae</taxon>
        <taxon>Slackia</taxon>
    </lineage>
</organism>
<feature type="transmembrane region" description="Helical" evidence="7">
    <location>
        <begin position="52"/>
        <end position="72"/>
    </location>
</feature>
<feature type="transmembrane region" description="Helical" evidence="7">
    <location>
        <begin position="227"/>
        <end position="251"/>
    </location>
</feature>
<dbReference type="SUPFAM" id="SSF161070">
    <property type="entry name" value="SNF-like"/>
    <property type="match status" value="1"/>
</dbReference>
<name>A0A3N0AIP7_9ACTN</name>
<keyword evidence="9" id="KW-1185">Reference proteome</keyword>
<dbReference type="CDD" id="cd10336">
    <property type="entry name" value="SLC6sbd_Tyt1-Like"/>
    <property type="match status" value="1"/>
</dbReference>
<dbReference type="Pfam" id="PF00209">
    <property type="entry name" value="SNF"/>
    <property type="match status" value="2"/>
</dbReference>
<feature type="transmembrane region" description="Helical" evidence="7">
    <location>
        <begin position="156"/>
        <end position="175"/>
    </location>
</feature>
<dbReference type="Proteomes" id="UP000267368">
    <property type="component" value="Unassembled WGS sequence"/>
</dbReference>
<dbReference type="InterPro" id="IPR037272">
    <property type="entry name" value="SNS_sf"/>
</dbReference>
<keyword evidence="4 7" id="KW-1133">Transmembrane helix</keyword>
<dbReference type="PANTHER" id="PTHR42948:SF1">
    <property type="entry name" value="TRANSPORTER"/>
    <property type="match status" value="1"/>
</dbReference>
<evidence type="ECO:0000256" key="3">
    <source>
        <dbReference type="ARBA" id="ARBA00022692"/>
    </source>
</evidence>
<dbReference type="InterPro" id="IPR000175">
    <property type="entry name" value="Na/ntran_symport"/>
</dbReference>
<evidence type="ECO:0000256" key="4">
    <source>
        <dbReference type="ARBA" id="ARBA00022989"/>
    </source>
</evidence>
<dbReference type="RefSeq" id="WP_123197511.1">
    <property type="nucleotide sequence ID" value="NZ_QICB01000001.1"/>
</dbReference>
<dbReference type="AlphaFoldDB" id="A0A3N0AIP7"/>
<feature type="transmembrane region" description="Helical" evidence="7">
    <location>
        <begin position="446"/>
        <end position="465"/>
    </location>
</feature>
<dbReference type="EMBL" id="QICB01000001">
    <property type="protein sequence ID" value="RNL21671.1"/>
    <property type="molecule type" value="Genomic_DNA"/>
</dbReference>
<protein>
    <recommendedName>
        <fullName evidence="6">Transporter</fullName>
    </recommendedName>
</protein>
<comment type="subcellular location">
    <subcellularLocation>
        <location evidence="1">Membrane</location>
        <topology evidence="1">Multi-pass membrane protein</topology>
    </subcellularLocation>
</comment>
<evidence type="ECO:0000256" key="6">
    <source>
        <dbReference type="RuleBase" id="RU003732"/>
    </source>
</evidence>
<reference evidence="9" key="1">
    <citation type="submission" date="2018-05" db="EMBL/GenBank/DDBJ databases">
        <title>Genome Sequencing of selected type strains of the family Eggerthellaceae.</title>
        <authorList>
            <person name="Danylec N."/>
            <person name="Stoll D.A."/>
            <person name="Doetsch A."/>
            <person name="Huch M."/>
        </authorList>
    </citation>
    <scope>NUCLEOTIDE SEQUENCE [LARGE SCALE GENOMIC DNA]</scope>
    <source>
        <strain evidence="9">DSM 17537</strain>
    </source>
</reference>
<evidence type="ECO:0000256" key="7">
    <source>
        <dbReference type="SAM" id="Phobius"/>
    </source>
</evidence>
<dbReference type="OrthoDB" id="9762833at2"/>
<dbReference type="GO" id="GO:0016020">
    <property type="term" value="C:membrane"/>
    <property type="evidence" value="ECO:0007669"/>
    <property type="project" value="UniProtKB-SubCell"/>
</dbReference>
<dbReference type="NCBIfam" id="NF037979">
    <property type="entry name" value="Na_transp"/>
    <property type="match status" value="1"/>
</dbReference>
<evidence type="ECO:0000313" key="9">
    <source>
        <dbReference type="Proteomes" id="UP000267368"/>
    </source>
</evidence>
<evidence type="ECO:0000256" key="1">
    <source>
        <dbReference type="ARBA" id="ARBA00004141"/>
    </source>
</evidence>
<dbReference type="InterPro" id="IPR047218">
    <property type="entry name" value="YocR/YhdH-like"/>
</dbReference>
<dbReference type="GO" id="GO:0015293">
    <property type="term" value="F:symporter activity"/>
    <property type="evidence" value="ECO:0007669"/>
    <property type="project" value="UniProtKB-KW"/>
</dbReference>
<dbReference type="PROSITE" id="PS50267">
    <property type="entry name" value="NA_NEUROTRAN_SYMP_3"/>
    <property type="match status" value="1"/>
</dbReference>